<dbReference type="RefSeq" id="WP_007899829.1">
    <property type="nucleotide sequence ID" value="NZ_CABMLV010000001.1"/>
</dbReference>
<dbReference type="NCBIfam" id="NF008155">
    <property type="entry name" value="PRK10907.1"/>
    <property type="match status" value="1"/>
</dbReference>
<dbReference type="EMBL" id="JABTXY010000027">
    <property type="protein sequence ID" value="NYV44535.1"/>
    <property type="molecule type" value="Genomic_DNA"/>
</dbReference>
<dbReference type="SMR" id="A0A2S9UD52"/>
<evidence type="ECO:0000256" key="3">
    <source>
        <dbReference type="ARBA" id="ARBA00022519"/>
    </source>
</evidence>
<proteinExistence type="predicted"/>
<dbReference type="GO" id="GO:0016020">
    <property type="term" value="C:membrane"/>
    <property type="evidence" value="ECO:0007669"/>
    <property type="project" value="UniProtKB-SubCell"/>
</dbReference>
<feature type="domain" description="Peptidase S54 GlpG peptidase N-terminal" evidence="9">
    <location>
        <begin position="1"/>
        <end position="82"/>
    </location>
</feature>
<feature type="transmembrane region" description="Helical" evidence="7">
    <location>
        <begin position="252"/>
        <end position="270"/>
    </location>
</feature>
<feature type="transmembrane region" description="Helical" evidence="7">
    <location>
        <begin position="196"/>
        <end position="213"/>
    </location>
</feature>
<dbReference type="Pfam" id="PF01694">
    <property type="entry name" value="Rhomboid"/>
    <property type="match status" value="1"/>
</dbReference>
<feature type="domain" description="Peptidase S54 rhomboid" evidence="8">
    <location>
        <begin position="133"/>
        <end position="267"/>
    </location>
</feature>
<keyword evidence="6 7" id="KW-0472">Membrane</keyword>
<accession>A0A2S9UD52</accession>
<evidence type="ECO:0000313" key="10">
    <source>
        <dbReference type="EMBL" id="NYV44535.1"/>
    </source>
</evidence>
<dbReference type="InterPro" id="IPR022764">
    <property type="entry name" value="Peptidase_S54_rhomboid_dom"/>
</dbReference>
<evidence type="ECO:0000256" key="2">
    <source>
        <dbReference type="ARBA" id="ARBA00022475"/>
    </source>
</evidence>
<dbReference type="KEGG" id="csj:CSK29544_01207"/>
<keyword evidence="5 7" id="KW-1133">Transmembrane helix</keyword>
<dbReference type="InterPro" id="IPR035952">
    <property type="entry name" value="Rhomboid-like_sf"/>
</dbReference>
<keyword evidence="2" id="KW-1003">Cell membrane</keyword>
<gene>
    <name evidence="10" type="primary">glpG</name>
    <name evidence="10" type="ORF">HRR37_19680</name>
</gene>
<comment type="subcellular location">
    <subcellularLocation>
        <location evidence="1">Membrane</location>
        <topology evidence="1">Multi-pass membrane protein</topology>
    </subcellularLocation>
</comment>
<dbReference type="GO" id="GO:0006508">
    <property type="term" value="P:proteolysis"/>
    <property type="evidence" value="ECO:0007669"/>
    <property type="project" value="UniProtKB-KW"/>
</dbReference>
<evidence type="ECO:0000259" key="8">
    <source>
        <dbReference type="Pfam" id="PF01694"/>
    </source>
</evidence>
<dbReference type="Pfam" id="PF12122">
    <property type="entry name" value="Rhomboid_N"/>
    <property type="match status" value="1"/>
</dbReference>
<evidence type="ECO:0000313" key="11">
    <source>
        <dbReference type="Proteomes" id="UP000548673"/>
    </source>
</evidence>
<dbReference type="InterPro" id="IPR038236">
    <property type="entry name" value="GlpG_N_sf"/>
</dbReference>
<dbReference type="AlphaFoldDB" id="A0A2S9UD52"/>
<dbReference type="STRING" id="28141.CSK29544_01207"/>
<dbReference type="SUPFAM" id="SSF144091">
    <property type="entry name" value="Rhomboid-like"/>
    <property type="match status" value="1"/>
</dbReference>
<evidence type="ECO:0000256" key="6">
    <source>
        <dbReference type="ARBA" id="ARBA00023136"/>
    </source>
</evidence>
<dbReference type="GO" id="GO:0004252">
    <property type="term" value="F:serine-type endopeptidase activity"/>
    <property type="evidence" value="ECO:0007669"/>
    <property type="project" value="InterPro"/>
</dbReference>
<dbReference type="EC" id="3.4.21.105" evidence="10"/>
<evidence type="ECO:0000256" key="5">
    <source>
        <dbReference type="ARBA" id="ARBA00022989"/>
    </source>
</evidence>
<dbReference type="PANTHER" id="PTHR43066:SF26">
    <property type="entry name" value="RHOMBOID PROTEASE GLPG"/>
    <property type="match status" value="1"/>
</dbReference>
<dbReference type="NCBIfam" id="TIGR04239">
    <property type="entry name" value="rhombo_GlpG"/>
    <property type="match status" value="1"/>
</dbReference>
<evidence type="ECO:0000256" key="7">
    <source>
        <dbReference type="SAM" id="Phobius"/>
    </source>
</evidence>
<keyword evidence="10" id="KW-0645">Protease</keyword>
<dbReference type="OMA" id="LLGHCWI"/>
<keyword evidence="10" id="KW-0378">Hydrolase</keyword>
<dbReference type="PANTHER" id="PTHR43066">
    <property type="entry name" value="RHOMBOID-RELATED PROTEIN"/>
    <property type="match status" value="1"/>
</dbReference>
<keyword evidence="3" id="KW-0997">Cell inner membrane</keyword>
<feature type="transmembrane region" description="Helical" evidence="7">
    <location>
        <begin position="174"/>
        <end position="190"/>
    </location>
</feature>
<dbReference type="InterPro" id="IPR022732">
    <property type="entry name" value="Peptidase_S54_GlpG_N"/>
</dbReference>
<reference evidence="10 11" key="1">
    <citation type="submission" date="2020-05" db="EMBL/GenBank/DDBJ databases">
        <title>The draft genome of Cronobacter sakazakii strain 145005.</title>
        <authorList>
            <person name="Yang J."/>
            <person name="Liu L."/>
            <person name="Feng Y."/>
            <person name="Zong Z."/>
        </authorList>
    </citation>
    <scope>NUCLEOTIDE SEQUENCE [LARGE SCALE GENOMIC DNA]</scope>
    <source>
        <strain evidence="10 11">145005</strain>
    </source>
</reference>
<feature type="transmembrane region" description="Helical" evidence="7">
    <location>
        <begin position="225"/>
        <end position="246"/>
    </location>
</feature>
<name>A0A2S9UD52_CROSK</name>
<protein>
    <submittedName>
        <fullName evidence="10">Rhomboid family intramembrane serine protease GlpG</fullName>
        <ecNumber evidence="10">3.4.21.105</ecNumber>
    </submittedName>
</protein>
<dbReference type="GeneID" id="56732919"/>
<comment type="caution">
    <text evidence="10">The sequence shown here is derived from an EMBL/GenBank/DDBJ whole genome shotgun (WGS) entry which is preliminary data.</text>
</comment>
<evidence type="ECO:0000256" key="1">
    <source>
        <dbReference type="ARBA" id="ARBA00004141"/>
    </source>
</evidence>
<keyword evidence="4 7" id="KW-0812">Transmembrane</keyword>
<dbReference type="Proteomes" id="UP000548673">
    <property type="component" value="Unassembled WGS sequence"/>
</dbReference>
<dbReference type="Gene3D" id="1.20.1540.10">
    <property type="entry name" value="Rhomboid-like"/>
    <property type="match status" value="1"/>
</dbReference>
<feature type="transmembrane region" description="Helical" evidence="7">
    <location>
        <begin position="96"/>
        <end position="122"/>
    </location>
</feature>
<organism evidence="10 11">
    <name type="scientific">Cronobacter sakazakii</name>
    <name type="common">Enterobacter sakazakii</name>
    <dbReference type="NCBI Taxonomy" id="28141"/>
    <lineage>
        <taxon>Bacteria</taxon>
        <taxon>Pseudomonadati</taxon>
        <taxon>Pseudomonadota</taxon>
        <taxon>Gammaproteobacteria</taxon>
        <taxon>Enterobacterales</taxon>
        <taxon>Enterobacteriaceae</taxon>
        <taxon>Cronobacter</taxon>
    </lineage>
</organism>
<evidence type="ECO:0000256" key="4">
    <source>
        <dbReference type="ARBA" id="ARBA00022692"/>
    </source>
</evidence>
<evidence type="ECO:0000259" key="9">
    <source>
        <dbReference type="Pfam" id="PF12122"/>
    </source>
</evidence>
<dbReference type="InterPro" id="IPR023662">
    <property type="entry name" value="Rhomboid_protease_GlpG"/>
</dbReference>
<sequence>MLMINSFDNPRLAQAFVDYMATQGVILEIQRHDTWDIWLADEAQAERVKAELSYFLAHPGDPRYLSASWQTGQLNAGLRYRSYPFMASVRAHAGPLTLGMMALCVVAYLAMSIIGSPQVAVWLAWPFDPSLKFQLWRYVSPLLLHFSLLSLIFNLLWWWYLAGPLERSVGSGKLLTLTLVTALVGGVIQYQIAGPWFGGLGGVVYALVGYVWLRGEREPESGLYLPRGILVFMLLWLAIGGLGLFGNKTANADLVAGMLIGLAMAMTDTLHARKRK</sequence>
<feature type="transmembrane region" description="Helical" evidence="7">
    <location>
        <begin position="142"/>
        <end position="162"/>
    </location>
</feature>
<dbReference type="Gene3D" id="3.30.70.2350">
    <property type="match status" value="1"/>
</dbReference>